<dbReference type="PANTHER" id="PTHR20854">
    <property type="entry name" value="INOSITOL MONOPHOSPHATASE"/>
    <property type="match status" value="1"/>
</dbReference>
<comment type="catalytic activity">
    <reaction evidence="1 7">
        <text>a myo-inositol phosphate + H2O = myo-inositol + phosphate</text>
        <dbReference type="Rhea" id="RHEA:24056"/>
        <dbReference type="ChEBI" id="CHEBI:15377"/>
        <dbReference type="ChEBI" id="CHEBI:17268"/>
        <dbReference type="ChEBI" id="CHEBI:43474"/>
        <dbReference type="ChEBI" id="CHEBI:84139"/>
        <dbReference type="EC" id="3.1.3.25"/>
    </reaction>
</comment>
<evidence type="ECO:0000313" key="10">
    <source>
        <dbReference type="Proteomes" id="UP000436181"/>
    </source>
</evidence>
<evidence type="ECO:0000256" key="3">
    <source>
        <dbReference type="ARBA" id="ARBA00009759"/>
    </source>
</evidence>
<gene>
    <name evidence="9" type="ORF">F8377_04550</name>
</gene>
<accession>A0ABQ6VG66</accession>
<dbReference type="Gene3D" id="3.40.190.80">
    <property type="match status" value="1"/>
</dbReference>
<keyword evidence="5 7" id="KW-0378">Hydrolase</keyword>
<evidence type="ECO:0000256" key="8">
    <source>
        <dbReference type="SAM" id="MobiDB-lite"/>
    </source>
</evidence>
<comment type="caution">
    <text evidence="9">The sequence shown here is derived from an EMBL/GenBank/DDBJ whole genome shotgun (WGS) entry which is preliminary data.</text>
</comment>
<name>A0ABQ6VG66_9CORY</name>
<dbReference type="Gene3D" id="3.30.540.10">
    <property type="entry name" value="Fructose-1,6-Bisphosphatase, subunit A, domain 1"/>
    <property type="match status" value="1"/>
</dbReference>
<dbReference type="SUPFAM" id="SSF56655">
    <property type="entry name" value="Carbohydrate phosphatase"/>
    <property type="match status" value="1"/>
</dbReference>
<keyword evidence="6 7" id="KW-0460">Magnesium</keyword>
<evidence type="ECO:0000256" key="1">
    <source>
        <dbReference type="ARBA" id="ARBA00001033"/>
    </source>
</evidence>
<dbReference type="InterPro" id="IPR020583">
    <property type="entry name" value="Inositol_monoP_metal-BS"/>
</dbReference>
<evidence type="ECO:0000256" key="4">
    <source>
        <dbReference type="ARBA" id="ARBA00022723"/>
    </source>
</evidence>
<dbReference type="PRINTS" id="PR00377">
    <property type="entry name" value="IMPHPHTASES"/>
</dbReference>
<dbReference type="PANTHER" id="PTHR20854:SF4">
    <property type="entry name" value="INOSITOL-1-MONOPHOSPHATASE-RELATED"/>
    <property type="match status" value="1"/>
</dbReference>
<evidence type="ECO:0000256" key="6">
    <source>
        <dbReference type="ARBA" id="ARBA00022842"/>
    </source>
</evidence>
<dbReference type="EC" id="3.1.3.25" evidence="7"/>
<proteinExistence type="inferred from homology"/>
<evidence type="ECO:0000313" key="9">
    <source>
        <dbReference type="EMBL" id="KAB3523406.1"/>
    </source>
</evidence>
<dbReference type="Pfam" id="PF00459">
    <property type="entry name" value="Inositol_P"/>
    <property type="match status" value="1"/>
</dbReference>
<comment type="cofactor">
    <cofactor evidence="2 7">
        <name>Mg(2+)</name>
        <dbReference type="ChEBI" id="CHEBI:18420"/>
    </cofactor>
</comment>
<dbReference type="EMBL" id="WBZJ01000001">
    <property type="protein sequence ID" value="KAB3523406.1"/>
    <property type="molecule type" value="Genomic_DNA"/>
</dbReference>
<keyword evidence="4 7" id="KW-0479">Metal-binding</keyword>
<reference evidence="9 10" key="1">
    <citation type="submission" date="2019-10" db="EMBL/GenBank/DDBJ databases">
        <title>Corynebacterium sp novel species isolated from the respiratory tract of Marmot.</title>
        <authorList>
            <person name="Zhang G."/>
        </authorList>
    </citation>
    <scope>NUCLEOTIDE SEQUENCE [LARGE SCALE GENOMIC DNA]</scope>
    <source>
        <strain evidence="9 10">336</strain>
    </source>
</reference>
<dbReference type="InterPro" id="IPR020550">
    <property type="entry name" value="Inositol_monophosphatase_CS"/>
</dbReference>
<dbReference type="PROSITE" id="PS00630">
    <property type="entry name" value="IMP_2"/>
    <property type="match status" value="1"/>
</dbReference>
<evidence type="ECO:0000256" key="5">
    <source>
        <dbReference type="ARBA" id="ARBA00022801"/>
    </source>
</evidence>
<sequence>MPAIVPFFHVSRHDGGMRFFETVKDLNSDLRPVSDKHILLTQKNTDHAIYERLRECGVDAAHLAEIARDVAAEAARLVEQRRTDLASDGGGVRAAATKSSEVDPVTVVDRESETFIRQRLNERAPGSAILGEEEGASPSGNEQGSENAGYADVLWVVDPIDGTVNFMYGVPAYAVSVAATYDGIPVAGAIADVCAGTVYSTAMGAGVIISPIEGDGEATTTADSLNTVPQPSDPADLRTALIATGFAYHAGRRASQAKLLTQVLPKVRDIRRIGSAALDLVRVATGEVDGYYEHGLGPWDHAAGSLIAARAGAQVTMPLLSVESREGAPICAARTSIADELLNLVWTEAPGGVLHPLEK</sequence>
<feature type="region of interest" description="Disordered" evidence="8">
    <location>
        <begin position="126"/>
        <end position="145"/>
    </location>
</feature>
<dbReference type="PROSITE" id="PS00629">
    <property type="entry name" value="IMP_1"/>
    <property type="match status" value="1"/>
</dbReference>
<comment type="similarity">
    <text evidence="3 7">Belongs to the inositol monophosphatase superfamily.</text>
</comment>
<dbReference type="InterPro" id="IPR033942">
    <property type="entry name" value="IMPase"/>
</dbReference>
<protein>
    <recommendedName>
        <fullName evidence="7">Inositol-1-monophosphatase</fullName>
        <ecNumber evidence="7">3.1.3.25</ecNumber>
    </recommendedName>
</protein>
<evidence type="ECO:0000256" key="2">
    <source>
        <dbReference type="ARBA" id="ARBA00001946"/>
    </source>
</evidence>
<keyword evidence="10" id="KW-1185">Reference proteome</keyword>
<dbReference type="Proteomes" id="UP000436181">
    <property type="component" value="Unassembled WGS sequence"/>
</dbReference>
<dbReference type="CDD" id="cd01639">
    <property type="entry name" value="IMPase"/>
    <property type="match status" value="1"/>
</dbReference>
<organism evidence="9 10">
    <name type="scientific">Corynebacterium zhongnanshanii</name>
    <dbReference type="NCBI Taxonomy" id="2768834"/>
    <lineage>
        <taxon>Bacteria</taxon>
        <taxon>Bacillati</taxon>
        <taxon>Actinomycetota</taxon>
        <taxon>Actinomycetes</taxon>
        <taxon>Mycobacteriales</taxon>
        <taxon>Corynebacteriaceae</taxon>
        <taxon>Corynebacterium</taxon>
    </lineage>
</organism>
<evidence type="ECO:0000256" key="7">
    <source>
        <dbReference type="RuleBase" id="RU364068"/>
    </source>
</evidence>
<dbReference type="InterPro" id="IPR000760">
    <property type="entry name" value="Inositol_monophosphatase-like"/>
</dbReference>